<dbReference type="RefSeq" id="WP_243557959.1">
    <property type="nucleotide sequence ID" value="NZ_CP094528.1"/>
</dbReference>
<organism evidence="3 4">
    <name type="scientific">Agromyces larvae</name>
    <dbReference type="NCBI Taxonomy" id="2929802"/>
    <lineage>
        <taxon>Bacteria</taxon>
        <taxon>Bacillati</taxon>
        <taxon>Actinomycetota</taxon>
        <taxon>Actinomycetes</taxon>
        <taxon>Micrococcales</taxon>
        <taxon>Microbacteriaceae</taxon>
        <taxon>Agromyces</taxon>
    </lineage>
</organism>
<evidence type="ECO:0000259" key="2">
    <source>
        <dbReference type="Pfam" id="PF01882"/>
    </source>
</evidence>
<name>A0ABY4C2I0_9MICO</name>
<gene>
    <name evidence="3" type="ORF">MTO99_06460</name>
</gene>
<keyword evidence="1" id="KW-1133">Transmembrane helix</keyword>
<feature type="transmembrane region" description="Helical" evidence="1">
    <location>
        <begin position="42"/>
        <end position="61"/>
    </location>
</feature>
<feature type="domain" description="DUF58" evidence="2">
    <location>
        <begin position="216"/>
        <end position="295"/>
    </location>
</feature>
<evidence type="ECO:0000256" key="1">
    <source>
        <dbReference type="SAM" id="Phobius"/>
    </source>
</evidence>
<dbReference type="EMBL" id="CP094528">
    <property type="protein sequence ID" value="UOE45399.1"/>
    <property type="molecule type" value="Genomic_DNA"/>
</dbReference>
<dbReference type="Proteomes" id="UP000832097">
    <property type="component" value="Chromosome"/>
</dbReference>
<evidence type="ECO:0000313" key="4">
    <source>
        <dbReference type="Proteomes" id="UP000832097"/>
    </source>
</evidence>
<sequence length="444" mass="47060">MPRPRAGRAASLPRLTGRGAALVGVGAVLLGIALWFDLRDVLLLAFAAIAVPVVALGFVGVRMPQLAVRRAFAPHVASAGSTVEVRVEVRNRGSRTLDGAMWTDTAPPGMRTPDEAVLPALGAHERIAPRGDDRARLSYRLPTPWRGVFAIGPLRVTTTDPFGLARAMRPIGGSHELVVTPRVTRLDPVIGTGASLDGVLHGLQRRTHPNSDEFIAREYRYGDPLRRVNWPATARRGELMVRDEEQRGDPEARLLVDAGPGGVARTGIGDRHVGFELAVEIVASIGVHLLGQGFRLRLDRVADPTRGAVDASASTGYRMPGGDRVLLEDLARLAAEDRPHARAVGGGGEVAPAGTPVEGRMPGYAVLVDPDASDVAQLVALRPGFAPAVAFALESVRPSMVRLLEDADWQIVRVRRSGDIAEAWAAGGGARSRIRTDGGGADAS</sequence>
<feature type="transmembrane region" description="Helical" evidence="1">
    <location>
        <begin position="20"/>
        <end position="36"/>
    </location>
</feature>
<protein>
    <submittedName>
        <fullName evidence="3">DUF58 domain-containing protein</fullName>
    </submittedName>
</protein>
<accession>A0ABY4C2I0</accession>
<evidence type="ECO:0000313" key="3">
    <source>
        <dbReference type="EMBL" id="UOE45399.1"/>
    </source>
</evidence>
<dbReference type="PANTHER" id="PTHR34351:SF1">
    <property type="entry name" value="SLR1927 PROTEIN"/>
    <property type="match status" value="1"/>
</dbReference>
<keyword evidence="4" id="KW-1185">Reference proteome</keyword>
<dbReference type="Pfam" id="PF01882">
    <property type="entry name" value="DUF58"/>
    <property type="match status" value="1"/>
</dbReference>
<reference evidence="3 4" key="1">
    <citation type="submission" date="2022-03" db="EMBL/GenBank/DDBJ databases">
        <title>Mucilaginibacter sp. isolated from the gut of Protaetia brevitarsis seulensis larvae.</title>
        <authorList>
            <person name="Won M."/>
            <person name="Kim S.-J."/>
            <person name="Kwon S.-W."/>
        </authorList>
    </citation>
    <scope>NUCLEOTIDE SEQUENCE [LARGE SCALE GENOMIC DNA]</scope>
    <source>
        <strain evidence="3 4">CFWR-12</strain>
    </source>
</reference>
<dbReference type="InterPro" id="IPR002881">
    <property type="entry name" value="DUF58"/>
</dbReference>
<keyword evidence="1" id="KW-0472">Membrane</keyword>
<keyword evidence="1" id="KW-0812">Transmembrane</keyword>
<dbReference type="PANTHER" id="PTHR34351">
    <property type="entry name" value="SLR1927 PROTEIN-RELATED"/>
    <property type="match status" value="1"/>
</dbReference>
<proteinExistence type="predicted"/>